<feature type="domain" description="Carrier" evidence="4">
    <location>
        <begin position="506"/>
        <end position="581"/>
    </location>
</feature>
<dbReference type="InterPro" id="IPR000873">
    <property type="entry name" value="AMP-dep_synth/lig_dom"/>
</dbReference>
<dbReference type="InterPro" id="IPR006162">
    <property type="entry name" value="Ppantetheine_attach_site"/>
</dbReference>
<dbReference type="PANTHER" id="PTHR45527">
    <property type="entry name" value="NONRIBOSOMAL PEPTIDE SYNTHETASE"/>
    <property type="match status" value="1"/>
</dbReference>
<dbReference type="InterPro" id="IPR045851">
    <property type="entry name" value="AMP-bd_C_sf"/>
</dbReference>
<organism evidence="5 6">
    <name type="scientific">Tengunoibacter tsumagoiensis</name>
    <dbReference type="NCBI Taxonomy" id="2014871"/>
    <lineage>
        <taxon>Bacteria</taxon>
        <taxon>Bacillati</taxon>
        <taxon>Chloroflexota</taxon>
        <taxon>Ktedonobacteria</taxon>
        <taxon>Ktedonobacterales</taxon>
        <taxon>Dictyobacteraceae</taxon>
        <taxon>Tengunoibacter</taxon>
    </lineage>
</organism>
<evidence type="ECO:0000256" key="1">
    <source>
        <dbReference type="ARBA" id="ARBA00001957"/>
    </source>
</evidence>
<dbReference type="RefSeq" id="WP_126583229.1">
    <property type="nucleotide sequence ID" value="NZ_BIFR01000002.1"/>
</dbReference>
<dbReference type="FunFam" id="2.30.38.10:FF:000001">
    <property type="entry name" value="Non-ribosomal peptide synthetase PvdI"/>
    <property type="match status" value="1"/>
</dbReference>
<dbReference type="OrthoDB" id="134488at2"/>
<dbReference type="Gene3D" id="3.40.50.980">
    <property type="match status" value="2"/>
</dbReference>
<dbReference type="CDD" id="cd05930">
    <property type="entry name" value="A_NRPS"/>
    <property type="match status" value="1"/>
</dbReference>
<dbReference type="FunFam" id="3.30.300.30:FF:000010">
    <property type="entry name" value="Enterobactin synthetase component F"/>
    <property type="match status" value="1"/>
</dbReference>
<dbReference type="GO" id="GO:0031177">
    <property type="term" value="F:phosphopantetheine binding"/>
    <property type="evidence" value="ECO:0007669"/>
    <property type="project" value="InterPro"/>
</dbReference>
<reference evidence="6" key="1">
    <citation type="submission" date="2018-12" db="EMBL/GenBank/DDBJ databases">
        <title>Tengunoibacter tsumagoiensis gen. nov., sp. nov., Dictyobacter kobayashii sp. nov., D. alpinus sp. nov., and D. joshuensis sp. nov. and description of Dictyobacteraceae fam. nov. within the order Ktedonobacterales isolated from Tengu-no-mugimeshi.</title>
        <authorList>
            <person name="Wang C.M."/>
            <person name="Zheng Y."/>
            <person name="Sakai Y."/>
            <person name="Toyoda A."/>
            <person name="Minakuchi Y."/>
            <person name="Abe K."/>
            <person name="Yokota A."/>
            <person name="Yabe S."/>
        </authorList>
    </citation>
    <scope>NUCLEOTIDE SEQUENCE [LARGE SCALE GENOMIC DNA]</scope>
    <source>
        <strain evidence="6">Uno3</strain>
    </source>
</reference>
<dbReference type="InterPro" id="IPR023213">
    <property type="entry name" value="CAT-like_dom_sf"/>
</dbReference>
<proteinExistence type="predicted"/>
<dbReference type="Pfam" id="PF00501">
    <property type="entry name" value="AMP-binding"/>
    <property type="match status" value="1"/>
</dbReference>
<dbReference type="InterPro" id="IPR025110">
    <property type="entry name" value="AMP-bd_C"/>
</dbReference>
<dbReference type="InterPro" id="IPR009081">
    <property type="entry name" value="PP-bd_ACP"/>
</dbReference>
<evidence type="ECO:0000256" key="3">
    <source>
        <dbReference type="ARBA" id="ARBA00022553"/>
    </source>
</evidence>
<dbReference type="GO" id="GO:0003824">
    <property type="term" value="F:catalytic activity"/>
    <property type="evidence" value="ECO:0007669"/>
    <property type="project" value="InterPro"/>
</dbReference>
<dbReference type="InterPro" id="IPR001242">
    <property type="entry name" value="Condensation_dom"/>
</dbReference>
<dbReference type="InterPro" id="IPR010071">
    <property type="entry name" value="AA_adenyl_dom"/>
</dbReference>
<dbReference type="GO" id="GO:0044550">
    <property type="term" value="P:secondary metabolite biosynthetic process"/>
    <property type="evidence" value="ECO:0007669"/>
    <property type="project" value="UniProtKB-ARBA"/>
</dbReference>
<dbReference type="InterPro" id="IPR020806">
    <property type="entry name" value="PKS_PP-bd"/>
</dbReference>
<comment type="caution">
    <text evidence="5">The sequence shown here is derived from an EMBL/GenBank/DDBJ whole genome shotgun (WGS) entry which is preliminary data.</text>
</comment>
<name>A0A402A9P8_9CHLR</name>
<dbReference type="Gene3D" id="2.30.38.10">
    <property type="entry name" value="Luciferase, Domain 3"/>
    <property type="match status" value="1"/>
</dbReference>
<dbReference type="Pfam" id="PF00668">
    <property type="entry name" value="Condensation"/>
    <property type="match status" value="1"/>
</dbReference>
<dbReference type="FunFam" id="3.40.50.12780:FF:000012">
    <property type="entry name" value="Non-ribosomal peptide synthetase"/>
    <property type="match status" value="1"/>
</dbReference>
<dbReference type="SUPFAM" id="SSF52777">
    <property type="entry name" value="CoA-dependent acyltransferases"/>
    <property type="match status" value="2"/>
</dbReference>
<dbReference type="Pfam" id="PF13193">
    <property type="entry name" value="AMP-binding_C"/>
    <property type="match status" value="1"/>
</dbReference>
<evidence type="ECO:0000259" key="4">
    <source>
        <dbReference type="PROSITE" id="PS50075"/>
    </source>
</evidence>
<dbReference type="Gene3D" id="1.10.1200.10">
    <property type="entry name" value="ACP-like"/>
    <property type="match status" value="1"/>
</dbReference>
<dbReference type="InterPro" id="IPR036736">
    <property type="entry name" value="ACP-like_sf"/>
</dbReference>
<dbReference type="SUPFAM" id="SSF47336">
    <property type="entry name" value="ACP-like"/>
    <property type="match status" value="1"/>
</dbReference>
<dbReference type="GO" id="GO:0043041">
    <property type="term" value="P:amino acid activation for nonribosomal peptide biosynthetic process"/>
    <property type="evidence" value="ECO:0007669"/>
    <property type="project" value="TreeGrafter"/>
</dbReference>
<dbReference type="FunFam" id="1.10.1200.10:FF:000016">
    <property type="entry name" value="Non-ribosomal peptide synthase"/>
    <property type="match status" value="1"/>
</dbReference>
<dbReference type="AlphaFoldDB" id="A0A402A9P8"/>
<dbReference type="EMBL" id="BIFR01000002">
    <property type="protein sequence ID" value="GCE15818.1"/>
    <property type="molecule type" value="Genomic_DNA"/>
</dbReference>
<keyword evidence="2" id="KW-0596">Phosphopantetheine</keyword>
<accession>A0A402A9P8</accession>
<dbReference type="GO" id="GO:0008610">
    <property type="term" value="P:lipid biosynthetic process"/>
    <property type="evidence" value="ECO:0007669"/>
    <property type="project" value="UniProtKB-ARBA"/>
</dbReference>
<keyword evidence="3" id="KW-0597">Phosphoprotein</keyword>
<dbReference type="GO" id="GO:0072330">
    <property type="term" value="P:monocarboxylic acid biosynthetic process"/>
    <property type="evidence" value="ECO:0007669"/>
    <property type="project" value="UniProtKB-ARBA"/>
</dbReference>
<protein>
    <recommendedName>
        <fullName evidence="4">Carrier domain-containing protein</fullName>
    </recommendedName>
</protein>
<dbReference type="Gene3D" id="3.30.559.30">
    <property type="entry name" value="Nonribosomal peptide synthetase, condensation domain"/>
    <property type="match status" value="1"/>
</dbReference>
<dbReference type="CDD" id="cd19531">
    <property type="entry name" value="LCL_NRPS-like"/>
    <property type="match status" value="1"/>
</dbReference>
<gene>
    <name evidence="5" type="ORF">KTT_56770</name>
</gene>
<comment type="cofactor">
    <cofactor evidence="1">
        <name>pantetheine 4'-phosphate</name>
        <dbReference type="ChEBI" id="CHEBI:47942"/>
    </cofactor>
</comment>
<dbReference type="FunFam" id="3.40.50.980:FF:000001">
    <property type="entry name" value="Non-ribosomal peptide synthetase"/>
    <property type="match status" value="1"/>
</dbReference>
<dbReference type="NCBIfam" id="TIGR01733">
    <property type="entry name" value="AA-adenyl-dom"/>
    <property type="match status" value="1"/>
</dbReference>
<dbReference type="SUPFAM" id="SSF56801">
    <property type="entry name" value="Acetyl-CoA synthetase-like"/>
    <property type="match status" value="1"/>
</dbReference>
<keyword evidence="6" id="KW-1185">Reference proteome</keyword>
<evidence type="ECO:0000313" key="6">
    <source>
        <dbReference type="Proteomes" id="UP000287352"/>
    </source>
</evidence>
<dbReference type="GO" id="GO:0005737">
    <property type="term" value="C:cytoplasm"/>
    <property type="evidence" value="ECO:0007669"/>
    <property type="project" value="TreeGrafter"/>
</dbReference>
<dbReference type="Pfam" id="PF00550">
    <property type="entry name" value="PP-binding"/>
    <property type="match status" value="1"/>
</dbReference>
<dbReference type="Gene3D" id="3.30.559.10">
    <property type="entry name" value="Chloramphenicol acetyltransferase-like domain"/>
    <property type="match status" value="1"/>
</dbReference>
<dbReference type="PROSITE" id="PS50075">
    <property type="entry name" value="CARRIER"/>
    <property type="match status" value="1"/>
</dbReference>
<dbReference type="PROSITE" id="PS00012">
    <property type="entry name" value="PHOSPHOPANTETHEINE"/>
    <property type="match status" value="1"/>
</dbReference>
<evidence type="ECO:0000256" key="2">
    <source>
        <dbReference type="ARBA" id="ARBA00022450"/>
    </source>
</evidence>
<dbReference type="PANTHER" id="PTHR45527:SF1">
    <property type="entry name" value="FATTY ACID SYNTHASE"/>
    <property type="match status" value="1"/>
</dbReference>
<dbReference type="SMART" id="SM00823">
    <property type="entry name" value="PKS_PP"/>
    <property type="match status" value="1"/>
</dbReference>
<sequence length="1043" mass="118919">MIQTLFEAQVQRMPDAVALSHQHERMTYQELNERSNQLAHYLQTLGVGPEVLVALYLPRSIELIIAFLAIIKAGGAYVPVDATYPLDRLAFILNDTQAPIVITHSSLQRNMPNMASQVLCLDALQPVLAFYERGNPACTTNYQNLAYAIYTSGSTGEPKGVLVEQQSLLNLIDWHLTAFAVTAEDRASQFASISFDASVWEIWPYLLIGASVHLIPDQLLGDPEQLQQWLLAEKISISFLPTIMAEALLRRSWHEQSSLRILLTGGDRLRLYPPAQLPFKVINNYGPTEATVVATSIELSADAQGSFFPSIGWPITNVQVYLLDQEGHPVPIGETGELCIGGQGLARGYLKRPLLTLERFIPDPFGTGGEARLYKTGDFARMRSDGALEFLGRLDQQVKLRGFRIELGEIEATLNRHPAIQESLTLLHEDGVGESHLLAYFIAHERASCESEELKRFLAKYLPAYMLPRALIRIERWPLTLNGKLDTAALPLPFGMRPELHTVYVEPQTPVEKEVAAIWRTVLQLDQVGRNDHFFDLGGNSLQATQIVVRLREQFAVTIELMDFFDNPTIALQSTYLEESRDRIFSSAEDGVKTAHPAQFPLSFAQEALWMIEQFHTGLLAYTVPLLFHLQGRLHLSALEQSLSQLILEHESLRTVFVEEDEEPVQKIMPAFAPIITWSDLSLLNTTERTHHIRQAVQHRFDLEQGPLFLVKLIKLQTDDHLLLLLFHHIIIDWWSVQILFKELSLLYTTFSQPQIIAQPDQLRERSIFHAVDYAIWQRQYLQGSVLTHLVEYWKKQLSGTPFPLPLPTDHPRPLRPTYCGAIYYFTLNTRLSYALRMLSRKENCTLFMTLLTAAQLLLKSLCKVNDIVIGSPTANRTQRAFEPLVGYFVNILLLRTNLAGNPDLRELLARVRETTLGAYQHRELPFELLVQHLQPYRDHRYLSPLFQVAFQCKPQFPELTLPHLQIQLIEFETTTSRFDLNIEFEEAQDQLKGMIEYNTDIFMATTIQHFAKRLEQILWSMTLDPTQQIDELLAQVERNETV</sequence>
<evidence type="ECO:0000313" key="5">
    <source>
        <dbReference type="EMBL" id="GCE15818.1"/>
    </source>
</evidence>
<dbReference type="Gene3D" id="3.30.300.30">
    <property type="match status" value="1"/>
</dbReference>
<dbReference type="Proteomes" id="UP000287352">
    <property type="component" value="Unassembled WGS sequence"/>
</dbReference>